<evidence type="ECO:0000313" key="5">
    <source>
        <dbReference type="EMBL" id="KAE9134690.1"/>
    </source>
</evidence>
<evidence type="ECO:0000313" key="14">
    <source>
        <dbReference type="Proteomes" id="UP000440367"/>
    </source>
</evidence>
<dbReference type="EMBL" id="QXGC01001805">
    <property type="protein sequence ID" value="KAE9195745.1"/>
    <property type="molecule type" value="Genomic_DNA"/>
</dbReference>
<evidence type="ECO:0000313" key="7">
    <source>
        <dbReference type="EMBL" id="KAE9195745.1"/>
    </source>
</evidence>
<dbReference type="EMBL" id="QXFW01001799">
    <property type="protein sequence ID" value="KAE8985644.1"/>
    <property type="molecule type" value="Genomic_DNA"/>
</dbReference>
<dbReference type="Proteomes" id="UP000433483">
    <property type="component" value="Unassembled WGS sequence"/>
</dbReference>
<dbReference type="AlphaFoldDB" id="A0A6A3XGY9"/>
<comment type="caution">
    <text evidence="8">The sequence shown here is derived from an EMBL/GenBank/DDBJ whole genome shotgun (WGS) entry which is preliminary data.</text>
</comment>
<reference evidence="11 12" key="1">
    <citation type="submission" date="2018-08" db="EMBL/GenBank/DDBJ databases">
        <title>Genomic investigation of the strawberry pathogen Phytophthora fragariae indicates pathogenicity is determined by transcriptional variation in three key races.</title>
        <authorList>
            <person name="Adams T.M."/>
            <person name="Armitage A.D."/>
            <person name="Sobczyk M.K."/>
            <person name="Bates H.J."/>
            <person name="Dunwell J.M."/>
            <person name="Nellist C.F."/>
            <person name="Harrison R.J."/>
        </authorList>
    </citation>
    <scope>NUCLEOTIDE SEQUENCE [LARGE SCALE GENOMIC DNA]</scope>
    <source>
        <strain evidence="9 13">A4</strain>
        <strain evidence="8 14">BC-1</strain>
        <strain evidence="7 18">BC-23</strain>
        <strain evidence="6 12">NOV-27</strain>
        <strain evidence="5 15">NOV-5</strain>
        <strain evidence="3 16">NOV-71</strain>
        <strain evidence="10 19">NOV-77</strain>
        <strain evidence="1 11">NOV-9</strain>
        <strain evidence="4 20">ONT-3</strain>
        <strain evidence="2 17">SCRP245</strain>
    </source>
</reference>
<evidence type="ECO:0000313" key="9">
    <source>
        <dbReference type="EMBL" id="KAE9281917.1"/>
    </source>
</evidence>
<evidence type="ECO:0000313" key="1">
    <source>
        <dbReference type="EMBL" id="KAE8927317.1"/>
    </source>
</evidence>
<evidence type="ECO:0000313" key="20">
    <source>
        <dbReference type="Proteomes" id="UP000488956"/>
    </source>
</evidence>
<keyword evidence="12" id="KW-1185">Reference proteome</keyword>
<proteinExistence type="predicted"/>
<dbReference type="EMBL" id="QXGD01001866">
    <property type="protein sequence ID" value="KAE9197606.1"/>
    <property type="molecule type" value="Genomic_DNA"/>
</dbReference>
<dbReference type="SUPFAM" id="SSF140860">
    <property type="entry name" value="Pseudo ankyrin repeat-like"/>
    <property type="match status" value="1"/>
</dbReference>
<dbReference type="InterPro" id="IPR052050">
    <property type="entry name" value="SecEffector_AnkRepeat"/>
</dbReference>
<evidence type="ECO:0000313" key="18">
    <source>
        <dbReference type="Proteomes" id="UP000476176"/>
    </source>
</evidence>
<evidence type="ECO:0000313" key="12">
    <source>
        <dbReference type="Proteomes" id="UP000433483"/>
    </source>
</evidence>
<dbReference type="EMBL" id="QXGA01000942">
    <property type="protein sequence ID" value="KAE9134690.1"/>
    <property type="molecule type" value="Genomic_DNA"/>
</dbReference>
<evidence type="ECO:0000313" key="10">
    <source>
        <dbReference type="EMBL" id="KAE9298637.1"/>
    </source>
</evidence>
<dbReference type="EMBL" id="QXGB01001815">
    <property type="protein sequence ID" value="KAE9185133.1"/>
    <property type="molecule type" value="Genomic_DNA"/>
</dbReference>
<evidence type="ECO:0000313" key="16">
    <source>
        <dbReference type="Proteomes" id="UP000441208"/>
    </source>
</evidence>
<dbReference type="Proteomes" id="UP000440367">
    <property type="component" value="Unassembled WGS sequence"/>
</dbReference>
<dbReference type="Pfam" id="PF13637">
    <property type="entry name" value="Ank_4"/>
    <property type="match status" value="1"/>
</dbReference>
<organism evidence="8 14">
    <name type="scientific">Phytophthora fragariae</name>
    <dbReference type="NCBI Taxonomy" id="53985"/>
    <lineage>
        <taxon>Eukaryota</taxon>
        <taxon>Sar</taxon>
        <taxon>Stramenopiles</taxon>
        <taxon>Oomycota</taxon>
        <taxon>Peronosporomycetes</taxon>
        <taxon>Peronosporales</taxon>
        <taxon>Peronosporaceae</taxon>
        <taxon>Phytophthora</taxon>
    </lineage>
</organism>
<evidence type="ECO:0000313" key="4">
    <source>
        <dbReference type="EMBL" id="KAE9099894.1"/>
    </source>
</evidence>
<gene>
    <name evidence="9" type="ORF">PF001_g23558</name>
    <name evidence="8" type="ORF">PF002_g22696</name>
    <name evidence="7" type="ORF">PF004_g20344</name>
    <name evidence="6" type="ORF">PF005_g21374</name>
    <name evidence="5" type="ORF">PF006_g14763</name>
    <name evidence="3" type="ORF">PF007_g21590</name>
    <name evidence="10" type="ORF">PF008_g23452</name>
    <name evidence="1" type="ORF">PF009_g22513</name>
    <name evidence="4" type="ORF">PF010_g15018</name>
    <name evidence="2" type="ORF">PF011_g20303</name>
</gene>
<dbReference type="InterPro" id="IPR002110">
    <property type="entry name" value="Ankyrin_rpt"/>
</dbReference>
<evidence type="ECO:0000313" key="17">
    <source>
        <dbReference type="Proteomes" id="UP000460718"/>
    </source>
</evidence>
<evidence type="ECO:0000313" key="2">
    <source>
        <dbReference type="EMBL" id="KAE8985644.1"/>
    </source>
</evidence>
<evidence type="ECO:0000313" key="19">
    <source>
        <dbReference type="Proteomes" id="UP000486351"/>
    </source>
</evidence>
<dbReference type="PANTHER" id="PTHR46586:SF3">
    <property type="entry name" value="ANKYRIN REPEAT-CONTAINING PROTEIN"/>
    <property type="match status" value="1"/>
</dbReference>
<dbReference type="PANTHER" id="PTHR46586">
    <property type="entry name" value="ANKYRIN REPEAT-CONTAINING PROTEIN"/>
    <property type="match status" value="1"/>
</dbReference>
<dbReference type="Proteomes" id="UP000429523">
    <property type="component" value="Unassembled WGS sequence"/>
</dbReference>
<evidence type="ECO:0000313" key="13">
    <source>
        <dbReference type="Proteomes" id="UP000437068"/>
    </source>
</evidence>
<dbReference type="Proteomes" id="UP000460718">
    <property type="component" value="Unassembled WGS sequence"/>
</dbReference>
<dbReference type="EMBL" id="QXFZ01001839">
    <property type="protein sequence ID" value="KAE9084233.1"/>
    <property type="molecule type" value="Genomic_DNA"/>
</dbReference>
<evidence type="ECO:0000313" key="3">
    <source>
        <dbReference type="EMBL" id="KAE9084233.1"/>
    </source>
</evidence>
<dbReference type="EMBL" id="QXGE01002438">
    <property type="protein sequence ID" value="KAE9281917.1"/>
    <property type="molecule type" value="Genomic_DNA"/>
</dbReference>
<evidence type="ECO:0000313" key="11">
    <source>
        <dbReference type="Proteomes" id="UP000429523"/>
    </source>
</evidence>
<dbReference type="Proteomes" id="UP000437068">
    <property type="component" value="Unassembled WGS sequence"/>
</dbReference>
<name>A0A6A3XGY9_9STRA</name>
<evidence type="ECO:0000313" key="15">
    <source>
        <dbReference type="Proteomes" id="UP000440732"/>
    </source>
</evidence>
<dbReference type="Proteomes" id="UP000441208">
    <property type="component" value="Unassembled WGS sequence"/>
</dbReference>
<dbReference type="Proteomes" id="UP000488956">
    <property type="component" value="Unassembled WGS sequence"/>
</dbReference>
<dbReference type="Proteomes" id="UP000486351">
    <property type="component" value="Unassembled WGS sequence"/>
</dbReference>
<evidence type="ECO:0000313" key="6">
    <source>
        <dbReference type="EMBL" id="KAE9185133.1"/>
    </source>
</evidence>
<accession>A0A6A3XGY9</accession>
<dbReference type="Proteomes" id="UP000440732">
    <property type="component" value="Unassembled WGS sequence"/>
</dbReference>
<evidence type="ECO:0000313" key="8">
    <source>
        <dbReference type="EMBL" id="KAE9197606.1"/>
    </source>
</evidence>
<dbReference type="EMBL" id="QXFX01000958">
    <property type="protein sequence ID" value="KAE9099894.1"/>
    <property type="molecule type" value="Genomic_DNA"/>
</dbReference>
<dbReference type="EMBL" id="QXGF01001868">
    <property type="protein sequence ID" value="KAE8927317.1"/>
    <property type="molecule type" value="Genomic_DNA"/>
</dbReference>
<dbReference type="EMBL" id="QXFY01002363">
    <property type="protein sequence ID" value="KAE9298637.1"/>
    <property type="molecule type" value="Genomic_DNA"/>
</dbReference>
<dbReference type="OrthoDB" id="122883at2759"/>
<dbReference type="Proteomes" id="UP000476176">
    <property type="component" value="Unassembled WGS sequence"/>
</dbReference>
<sequence length="142" mass="16542">MYAAVHRGNLPMVKWIHSNGFTESVDDEALNRSARRGNLNMVKWIYANRPERFTAQAVGDITLNGPLRVADWLHTNYPECVPATLDGGFIWYLREFEMLLFVYARYPQCFTPQFVKNMKKHLEVSMLLSELGWLDARFPETK</sequence>
<protein>
    <submittedName>
        <fullName evidence="8">Uncharacterized protein</fullName>
    </submittedName>
</protein>